<organism evidence="7 8">
    <name type="scientific">Zizania palustris</name>
    <name type="common">Northern wild rice</name>
    <dbReference type="NCBI Taxonomy" id="103762"/>
    <lineage>
        <taxon>Eukaryota</taxon>
        <taxon>Viridiplantae</taxon>
        <taxon>Streptophyta</taxon>
        <taxon>Embryophyta</taxon>
        <taxon>Tracheophyta</taxon>
        <taxon>Spermatophyta</taxon>
        <taxon>Magnoliopsida</taxon>
        <taxon>Liliopsida</taxon>
        <taxon>Poales</taxon>
        <taxon>Poaceae</taxon>
        <taxon>BOP clade</taxon>
        <taxon>Oryzoideae</taxon>
        <taxon>Oryzeae</taxon>
        <taxon>Zizaniinae</taxon>
        <taxon>Zizania</taxon>
    </lineage>
</organism>
<dbReference type="PANTHER" id="PTHR31189:SF35">
    <property type="entry name" value="12S SEED STORAGE PROTEIN CRB"/>
    <property type="match status" value="1"/>
</dbReference>
<dbReference type="CDD" id="cd02243">
    <property type="entry name" value="cupin_11S_legumin_C"/>
    <property type="match status" value="1"/>
</dbReference>
<dbReference type="PRINTS" id="PR00439">
    <property type="entry name" value="11SGLOBULIN"/>
</dbReference>
<keyword evidence="3" id="KW-0732">Signal</keyword>
<dbReference type="Pfam" id="PF00190">
    <property type="entry name" value="Cupin_1"/>
    <property type="match status" value="2"/>
</dbReference>
<keyword evidence="8" id="KW-1185">Reference proteome</keyword>
<dbReference type="Proteomes" id="UP000729402">
    <property type="component" value="Unassembled WGS sequence"/>
</dbReference>
<evidence type="ECO:0000259" key="6">
    <source>
        <dbReference type="SMART" id="SM00835"/>
    </source>
</evidence>
<dbReference type="FunFam" id="2.60.120.10:FF:000073">
    <property type="entry name" value="Glycinin G1"/>
    <property type="match status" value="1"/>
</dbReference>
<name>A0A8J5V901_ZIZPA</name>
<evidence type="ECO:0000256" key="4">
    <source>
        <dbReference type="SAM" id="MobiDB-lite"/>
    </source>
</evidence>
<keyword evidence="5" id="KW-0812">Transmembrane</keyword>
<evidence type="ECO:0000313" key="8">
    <source>
        <dbReference type="Proteomes" id="UP000729402"/>
    </source>
</evidence>
<comment type="function">
    <text evidence="1">Seed storage protein.</text>
</comment>
<dbReference type="GO" id="GO:0048316">
    <property type="term" value="P:seed development"/>
    <property type="evidence" value="ECO:0007669"/>
    <property type="project" value="UniProtKB-ARBA"/>
</dbReference>
<feature type="domain" description="Cupin type-1" evidence="6">
    <location>
        <begin position="17"/>
        <end position="184"/>
    </location>
</feature>
<keyword evidence="5" id="KW-0472">Membrane</keyword>
<accession>A0A8J5V901</accession>
<reference evidence="7" key="2">
    <citation type="submission" date="2021-02" db="EMBL/GenBank/DDBJ databases">
        <authorList>
            <person name="Kimball J.A."/>
            <person name="Haas M.W."/>
            <person name="Macchietto M."/>
            <person name="Kono T."/>
            <person name="Duquette J."/>
            <person name="Shao M."/>
        </authorList>
    </citation>
    <scope>NUCLEOTIDE SEQUENCE</scope>
    <source>
        <tissue evidence="7">Fresh leaf tissue</tissue>
    </source>
</reference>
<gene>
    <name evidence="7" type="ORF">GUJ93_ZPchr0001g30653</name>
</gene>
<protein>
    <recommendedName>
        <fullName evidence="6">Cupin type-1 domain-containing protein</fullName>
    </recommendedName>
</protein>
<dbReference type="OrthoDB" id="2016041at2759"/>
<evidence type="ECO:0000256" key="1">
    <source>
        <dbReference type="ARBA" id="ARBA00003839"/>
    </source>
</evidence>
<dbReference type="InterPro" id="IPR006045">
    <property type="entry name" value="Cupin_1"/>
</dbReference>
<comment type="caution">
    <text evidence="7">The sequence shown here is derived from an EMBL/GenBank/DDBJ whole genome shotgun (WGS) entry which is preliminary data.</text>
</comment>
<comment type="subunit">
    <text evidence="2">Hexamer; each subunit is composed of an acidic and a basic chain derived from a single precursor and linked by a disulfide bond.</text>
</comment>
<dbReference type="SMART" id="SM00835">
    <property type="entry name" value="Cupin_1"/>
    <property type="match status" value="2"/>
</dbReference>
<dbReference type="CDD" id="cd02242">
    <property type="entry name" value="cupin_11S_legumin_N"/>
    <property type="match status" value="1"/>
</dbReference>
<dbReference type="AlphaFoldDB" id="A0A8J5V901"/>
<evidence type="ECO:0000256" key="2">
    <source>
        <dbReference type="ARBA" id="ARBA00011818"/>
    </source>
</evidence>
<dbReference type="PANTHER" id="PTHR31189">
    <property type="entry name" value="OS03G0336100 PROTEIN-RELATED"/>
    <property type="match status" value="1"/>
</dbReference>
<feature type="region of interest" description="Disordered" evidence="4">
    <location>
        <begin position="215"/>
        <end position="241"/>
    </location>
</feature>
<reference evidence="7" key="1">
    <citation type="journal article" date="2021" name="bioRxiv">
        <title>Whole Genome Assembly and Annotation of Northern Wild Rice, Zizania palustris L., Supports a Whole Genome Duplication in the Zizania Genus.</title>
        <authorList>
            <person name="Haas M."/>
            <person name="Kono T."/>
            <person name="Macchietto M."/>
            <person name="Millas R."/>
            <person name="McGilp L."/>
            <person name="Shao M."/>
            <person name="Duquette J."/>
            <person name="Hirsch C.N."/>
            <person name="Kimball J."/>
        </authorList>
    </citation>
    <scope>NUCLEOTIDE SEQUENCE</scope>
    <source>
        <tissue evidence="7">Fresh leaf tissue</tissue>
    </source>
</reference>
<feature type="transmembrane region" description="Helical" evidence="5">
    <location>
        <begin position="444"/>
        <end position="463"/>
    </location>
</feature>
<dbReference type="GO" id="GO:0045735">
    <property type="term" value="F:nutrient reservoir activity"/>
    <property type="evidence" value="ECO:0007669"/>
    <property type="project" value="InterPro"/>
</dbReference>
<dbReference type="InterPro" id="IPR006044">
    <property type="entry name" value="11S_seedstore_pln"/>
</dbReference>
<evidence type="ECO:0000256" key="3">
    <source>
        <dbReference type="ARBA" id="ARBA00022729"/>
    </source>
</evidence>
<keyword evidence="5" id="KW-1133">Transmembrane helix</keyword>
<evidence type="ECO:0000256" key="5">
    <source>
        <dbReference type="SAM" id="Phobius"/>
    </source>
</evidence>
<dbReference type="InterPro" id="IPR050253">
    <property type="entry name" value="Seed_Storage-Functional"/>
</dbReference>
<proteinExistence type="predicted"/>
<evidence type="ECO:0000313" key="7">
    <source>
        <dbReference type="EMBL" id="KAG8055320.1"/>
    </source>
</evidence>
<feature type="domain" description="Cupin type-1" evidence="6">
    <location>
        <begin position="257"/>
        <end position="406"/>
    </location>
</feature>
<dbReference type="EMBL" id="JAAALK010000288">
    <property type="protein sequence ID" value="KAG8055320.1"/>
    <property type="molecule type" value="Genomic_DNA"/>
</dbReference>
<sequence>MAEFSCGSSRQCRFDRLQAFEPVRSVRSQAGTTEFFDVSNELFQCAGVSIVRRIIEPRGLLLPQYTNGATIMYIIQGRGITGQTFPGCPESYQQQFQQFMQAQLTGSQSQSQKFKDEHQKIHRFRQGDVIALPAGVARWYYNDGEAPVVAIYATDINNAANQLDPRQRDFLLAGNKRSPQAQTRARQIQCQNDQRGEIVHIEHGLSLLQTYASLQEQEQQQEQPRERYQETQHQQSQYGGGCSNGLDETFCAMRIRQNIDNPNLADTYNPRAGRVINLNSQKFPILNLIQMSSVKVNLYQNALLSPFWNINSHSVVYVTQGRARVQVVNNNGKTVFNGELCGGQLLIIPQHYVVVKKAQREGCAYIAFKTNPNSMVSHIAGKSSTFRALPIDVLTNAYRISREDAQRLKHNRDKLDMLPWLLRCWHIEALSEARHIGLFVSEGVLLLLLAVSATSLAAWQLLVRGDLKLRQQQSASGEAKLK</sequence>